<keyword evidence="2" id="KW-1185">Reference proteome</keyword>
<accession>A0A5C4S1J9</accession>
<organism evidence="1 2">
    <name type="scientific">Prosthecochloris vibrioformis</name>
    <name type="common">Chlorobium vibrioforme</name>
    <dbReference type="NCBI Taxonomy" id="1098"/>
    <lineage>
        <taxon>Bacteria</taxon>
        <taxon>Pseudomonadati</taxon>
        <taxon>Chlorobiota</taxon>
        <taxon>Chlorobiia</taxon>
        <taxon>Chlorobiales</taxon>
        <taxon>Chlorobiaceae</taxon>
        <taxon>Prosthecochloris</taxon>
    </lineage>
</organism>
<dbReference type="InterPro" id="IPR036388">
    <property type="entry name" value="WH-like_DNA-bd_sf"/>
</dbReference>
<proteinExistence type="predicted"/>
<name>A0A5C4S1J9_PROVB</name>
<dbReference type="AlphaFoldDB" id="A0A5C4S1J9"/>
<sequence length="141" mass="16209">MLHIKKNPVELLDDIYTIAYWMTRSESASRDLVSRTYVNVDNHASVTEVLKAFRACYVDSYGTEDTCMAVTEEDEISSRSMIRNLKDKAADIKFSVLLSEIAGLRHRQISEVIDKPVETVRNWLYWGRKLFARDCVLKATA</sequence>
<evidence type="ECO:0000313" key="2">
    <source>
        <dbReference type="Proteomes" id="UP000309544"/>
    </source>
</evidence>
<dbReference type="RefSeq" id="WP_068866814.1">
    <property type="nucleotide sequence ID" value="NZ_VDCI01000002.1"/>
</dbReference>
<reference evidence="1 2" key="1">
    <citation type="submission" date="2019-05" db="EMBL/GenBank/DDBJ databases">
        <title>Draft Whole-Genome sequence of the green sulfur bacterium Prosthecochloris vibrioformis DSM 260.</title>
        <authorList>
            <person name="Meyer T.E."/>
            <person name="Kyndt J.A."/>
        </authorList>
    </citation>
    <scope>NUCLEOTIDE SEQUENCE [LARGE SCALE GENOMIC DNA]</scope>
    <source>
        <strain evidence="1 2">DSM 260</strain>
    </source>
</reference>
<comment type="caution">
    <text evidence="1">The sequence shown here is derived from an EMBL/GenBank/DDBJ whole genome shotgun (WGS) entry which is preliminary data.</text>
</comment>
<dbReference type="EMBL" id="VDCI01000002">
    <property type="protein sequence ID" value="TNJ37393.1"/>
    <property type="molecule type" value="Genomic_DNA"/>
</dbReference>
<protein>
    <submittedName>
        <fullName evidence="1">RNA polymerase subunit sigma-24</fullName>
    </submittedName>
</protein>
<dbReference type="SUPFAM" id="SSF88659">
    <property type="entry name" value="Sigma3 and sigma4 domains of RNA polymerase sigma factors"/>
    <property type="match status" value="1"/>
</dbReference>
<evidence type="ECO:0000313" key="1">
    <source>
        <dbReference type="EMBL" id="TNJ37393.1"/>
    </source>
</evidence>
<dbReference type="Gene3D" id="1.10.10.10">
    <property type="entry name" value="Winged helix-like DNA-binding domain superfamily/Winged helix DNA-binding domain"/>
    <property type="match status" value="1"/>
</dbReference>
<dbReference type="Proteomes" id="UP000309544">
    <property type="component" value="Unassembled WGS sequence"/>
</dbReference>
<dbReference type="InterPro" id="IPR013324">
    <property type="entry name" value="RNA_pol_sigma_r3/r4-like"/>
</dbReference>
<gene>
    <name evidence="1" type="ORF">FGF68_04060</name>
</gene>